<dbReference type="VEuPathDB" id="CryptoDB:Vbra_15767"/>
<dbReference type="InterPro" id="IPR034136">
    <property type="entry name" value="TOPRIM_Topo6A/Spo11"/>
</dbReference>
<dbReference type="InParanoid" id="A0A0G4FNX1"/>
<evidence type="ECO:0000259" key="2">
    <source>
        <dbReference type="Pfam" id="PF21180"/>
    </source>
</evidence>
<feature type="domain" description="Topoisomerase 6 subunit A/Spo11 TOPRIM" evidence="2">
    <location>
        <begin position="491"/>
        <end position="536"/>
    </location>
</feature>
<proteinExistence type="predicted"/>
<name>A0A0G4FNX1_VITBC</name>
<dbReference type="SUPFAM" id="SSF56726">
    <property type="entry name" value="DNA topoisomerase IV, alpha subunit"/>
    <property type="match status" value="1"/>
</dbReference>
<dbReference type="InterPro" id="IPR036078">
    <property type="entry name" value="Spo11/TopoVI_A_sf"/>
</dbReference>
<feature type="compositionally biased region" description="Basic and acidic residues" evidence="1">
    <location>
        <begin position="250"/>
        <end position="261"/>
    </location>
</feature>
<evidence type="ECO:0000313" key="4">
    <source>
        <dbReference type="Proteomes" id="UP000041254"/>
    </source>
</evidence>
<dbReference type="Proteomes" id="UP000041254">
    <property type="component" value="Unassembled WGS sequence"/>
</dbReference>
<dbReference type="PhylomeDB" id="A0A0G4FNX1"/>
<organism evidence="3 4">
    <name type="scientific">Vitrella brassicaformis (strain CCMP3155)</name>
    <dbReference type="NCBI Taxonomy" id="1169540"/>
    <lineage>
        <taxon>Eukaryota</taxon>
        <taxon>Sar</taxon>
        <taxon>Alveolata</taxon>
        <taxon>Colpodellida</taxon>
        <taxon>Vitrellaceae</taxon>
        <taxon>Vitrella</taxon>
    </lineage>
</organism>
<protein>
    <recommendedName>
        <fullName evidence="2">Topoisomerase 6 subunit A/Spo11 TOPRIM domain-containing protein</fullName>
    </recommendedName>
</protein>
<feature type="compositionally biased region" description="Acidic residues" evidence="1">
    <location>
        <begin position="273"/>
        <end position="305"/>
    </location>
</feature>
<sequence length="634" mass="69967">MTTIPLLLRVCRCRMHLATCLTCSRDSWLWLPRRCAPISAHLSLLAEGYPDVPAYLKRCILNLNDGADPEVPATAPYKWDKESGLFVKRVVRLVYTMPRGTRAADTYPLHALPELTPKVEAAASELSHKEGEDLLREWHEMVAVYTIEGLSNLGDRLKDALPDGKGLLRKRTPEERDQARVRLALIPAVAVAFLAIGDYPVGLDPSTLSPWVRRCLDGFVSRRTGSSAEGPQQRPRKKTKTEEEPADLDTSAHGRDQRQRGIDNYLAKAAALGDEEVDDDDDEGDSDYDDDDDESEEDSDEGDEDGERKKAHKPTQQAGKAEAAPSAAAAAASAFGNVENQLTRTQTSSFSQLTIVDALLSQETAHRRQLGYRMKGLFPSRNFESDLKSFKNGVGRFTGAMAHQLGLSSASRALIWSTAINIKAEDSEGFVTPDKPKGTPLTDAMSTGDIGLVGHFSEGLRNWLDGRRVTVATTETEAAGGQVYQMGLFDIVIATKGMPGDAVRLLLTAISKEVRVAVFHFGDCDIHGLEIALTLAVDLEPHGIAVFWHAVMCLQAELWKEEWRMGMIALSVREEKKARGLLEVPASGRVSRSKAEKWKTKLWGFVQDQLETIMANRTQMKLNMLFEKGKEDVL</sequence>
<reference evidence="3 4" key="1">
    <citation type="submission" date="2014-11" db="EMBL/GenBank/DDBJ databases">
        <authorList>
            <person name="Zhu J."/>
            <person name="Qi W."/>
            <person name="Song R."/>
        </authorList>
    </citation>
    <scope>NUCLEOTIDE SEQUENCE [LARGE SCALE GENOMIC DNA]</scope>
</reference>
<dbReference type="Pfam" id="PF21180">
    <property type="entry name" value="TOP6A-Spo11_Toprim"/>
    <property type="match status" value="1"/>
</dbReference>
<gene>
    <name evidence="3" type="ORF">Vbra_15767</name>
</gene>
<dbReference type="GO" id="GO:0003677">
    <property type="term" value="F:DNA binding"/>
    <property type="evidence" value="ECO:0007669"/>
    <property type="project" value="InterPro"/>
</dbReference>
<dbReference type="GO" id="GO:0005694">
    <property type="term" value="C:chromosome"/>
    <property type="evidence" value="ECO:0007669"/>
    <property type="project" value="InterPro"/>
</dbReference>
<evidence type="ECO:0000313" key="3">
    <source>
        <dbReference type="EMBL" id="CEM15511.1"/>
    </source>
</evidence>
<dbReference type="Gene3D" id="3.40.1360.10">
    <property type="match status" value="1"/>
</dbReference>
<dbReference type="EMBL" id="CDMY01000466">
    <property type="protein sequence ID" value="CEM15511.1"/>
    <property type="molecule type" value="Genomic_DNA"/>
</dbReference>
<dbReference type="AlphaFoldDB" id="A0A0G4FNX1"/>
<keyword evidence="4" id="KW-1185">Reference proteome</keyword>
<feature type="region of interest" description="Disordered" evidence="1">
    <location>
        <begin position="222"/>
        <end position="326"/>
    </location>
</feature>
<accession>A0A0G4FNX1</accession>
<evidence type="ECO:0000256" key="1">
    <source>
        <dbReference type="SAM" id="MobiDB-lite"/>
    </source>
</evidence>